<proteinExistence type="predicted"/>
<dbReference type="EMBL" id="JAUIZM010000005">
    <property type="protein sequence ID" value="KAK1383710.1"/>
    <property type="molecule type" value="Genomic_DNA"/>
</dbReference>
<keyword evidence="2" id="KW-1185">Reference proteome</keyword>
<reference evidence="1" key="1">
    <citation type="submission" date="2023-02" db="EMBL/GenBank/DDBJ databases">
        <title>Genome of toxic invasive species Heracleum sosnowskyi carries increased number of genes despite the absence of recent whole-genome duplications.</title>
        <authorList>
            <person name="Schelkunov M."/>
            <person name="Shtratnikova V."/>
            <person name="Makarenko M."/>
            <person name="Klepikova A."/>
            <person name="Omelchenko D."/>
            <person name="Novikova G."/>
            <person name="Obukhova E."/>
            <person name="Bogdanov V."/>
            <person name="Penin A."/>
            <person name="Logacheva M."/>
        </authorList>
    </citation>
    <scope>NUCLEOTIDE SEQUENCE</scope>
    <source>
        <strain evidence="1">Hsosn_3</strain>
        <tissue evidence="1">Leaf</tissue>
    </source>
</reference>
<dbReference type="AlphaFoldDB" id="A0AAD8IGX2"/>
<sequence>MRTIQRRQKGGHTIKHFLSSAIGFGDDSGRKLVHLTSLIQNASTRSLFSVAKKILDENIERENGDIPNRVASLLKVVVQEMDQRFFRQNEDLRKITYKSHEEKLQTKIRVLETLATGSTEENEVVLNQLQKTK</sequence>
<evidence type="ECO:0000313" key="1">
    <source>
        <dbReference type="EMBL" id="KAK1383710.1"/>
    </source>
</evidence>
<dbReference type="Proteomes" id="UP001237642">
    <property type="component" value="Unassembled WGS sequence"/>
</dbReference>
<accession>A0AAD8IGX2</accession>
<organism evidence="1 2">
    <name type="scientific">Heracleum sosnowskyi</name>
    <dbReference type="NCBI Taxonomy" id="360622"/>
    <lineage>
        <taxon>Eukaryota</taxon>
        <taxon>Viridiplantae</taxon>
        <taxon>Streptophyta</taxon>
        <taxon>Embryophyta</taxon>
        <taxon>Tracheophyta</taxon>
        <taxon>Spermatophyta</taxon>
        <taxon>Magnoliopsida</taxon>
        <taxon>eudicotyledons</taxon>
        <taxon>Gunneridae</taxon>
        <taxon>Pentapetalae</taxon>
        <taxon>asterids</taxon>
        <taxon>campanulids</taxon>
        <taxon>Apiales</taxon>
        <taxon>Apiaceae</taxon>
        <taxon>Apioideae</taxon>
        <taxon>apioid superclade</taxon>
        <taxon>Tordylieae</taxon>
        <taxon>Tordyliinae</taxon>
        <taxon>Heracleum</taxon>
    </lineage>
</organism>
<evidence type="ECO:0000313" key="2">
    <source>
        <dbReference type="Proteomes" id="UP001237642"/>
    </source>
</evidence>
<name>A0AAD8IGX2_9APIA</name>
<protein>
    <submittedName>
        <fullName evidence="1">Uncharacterized protein</fullName>
    </submittedName>
</protein>
<comment type="caution">
    <text evidence="1">The sequence shown here is derived from an EMBL/GenBank/DDBJ whole genome shotgun (WGS) entry which is preliminary data.</text>
</comment>
<reference evidence="1" key="2">
    <citation type="submission" date="2023-05" db="EMBL/GenBank/DDBJ databases">
        <authorList>
            <person name="Schelkunov M.I."/>
        </authorList>
    </citation>
    <scope>NUCLEOTIDE SEQUENCE</scope>
    <source>
        <strain evidence="1">Hsosn_3</strain>
        <tissue evidence="1">Leaf</tissue>
    </source>
</reference>
<gene>
    <name evidence="1" type="ORF">POM88_021445</name>
</gene>